<evidence type="ECO:0000256" key="1">
    <source>
        <dbReference type="SAM" id="MobiDB-lite"/>
    </source>
</evidence>
<accession>A0ABV8U4H5</accession>
<organism evidence="2 3">
    <name type="scientific">Salininema proteolyticum</name>
    <dbReference type="NCBI Taxonomy" id="1607685"/>
    <lineage>
        <taxon>Bacteria</taxon>
        <taxon>Bacillati</taxon>
        <taxon>Actinomycetota</taxon>
        <taxon>Actinomycetes</taxon>
        <taxon>Glycomycetales</taxon>
        <taxon>Glycomycetaceae</taxon>
        <taxon>Salininema</taxon>
    </lineage>
</organism>
<keyword evidence="3" id="KW-1185">Reference proteome</keyword>
<reference evidence="3" key="1">
    <citation type="journal article" date="2019" name="Int. J. Syst. Evol. Microbiol.">
        <title>The Global Catalogue of Microorganisms (GCM) 10K type strain sequencing project: providing services to taxonomists for standard genome sequencing and annotation.</title>
        <authorList>
            <consortium name="The Broad Institute Genomics Platform"/>
            <consortium name="The Broad Institute Genome Sequencing Center for Infectious Disease"/>
            <person name="Wu L."/>
            <person name="Ma J."/>
        </authorList>
    </citation>
    <scope>NUCLEOTIDE SEQUENCE [LARGE SCALE GENOMIC DNA]</scope>
    <source>
        <strain evidence="3">IBRC-M 10908</strain>
    </source>
</reference>
<protein>
    <submittedName>
        <fullName evidence="2">Uncharacterized protein</fullName>
    </submittedName>
</protein>
<comment type="caution">
    <text evidence="2">The sequence shown here is derived from an EMBL/GenBank/DDBJ whole genome shotgun (WGS) entry which is preliminary data.</text>
</comment>
<feature type="compositionally biased region" description="Basic and acidic residues" evidence="1">
    <location>
        <begin position="1"/>
        <end position="10"/>
    </location>
</feature>
<gene>
    <name evidence="2" type="ORF">ACFPET_20970</name>
</gene>
<dbReference type="Proteomes" id="UP001595823">
    <property type="component" value="Unassembled WGS sequence"/>
</dbReference>
<feature type="region of interest" description="Disordered" evidence="1">
    <location>
        <begin position="1"/>
        <end position="23"/>
    </location>
</feature>
<dbReference type="EMBL" id="JBHSDK010000058">
    <property type="protein sequence ID" value="MFC4337671.1"/>
    <property type="molecule type" value="Genomic_DNA"/>
</dbReference>
<name>A0ABV8U4H5_9ACTN</name>
<evidence type="ECO:0000313" key="3">
    <source>
        <dbReference type="Proteomes" id="UP001595823"/>
    </source>
</evidence>
<dbReference type="RefSeq" id="WP_380624894.1">
    <property type="nucleotide sequence ID" value="NZ_JBHSDK010000058.1"/>
</dbReference>
<evidence type="ECO:0000313" key="2">
    <source>
        <dbReference type="EMBL" id="MFC4337671.1"/>
    </source>
</evidence>
<proteinExistence type="predicted"/>
<sequence length="53" mass="5928">MRNARRRSDGFVDGPFGHRPVDQRDADLEAEVEMERGGIVALDDELFAVPARS</sequence>